<dbReference type="AlphaFoldDB" id="A0A0F8A6L6"/>
<dbReference type="Proteomes" id="UP000054481">
    <property type="component" value="Unassembled WGS sequence"/>
</dbReference>
<reference evidence="1 2" key="1">
    <citation type="journal article" date="2014" name="Genome Biol. Evol.">
        <title>Comparative genomics and transcriptomics analyses reveal divergent lifestyle features of nematode endoparasitic fungus Hirsutella minnesotensis.</title>
        <authorList>
            <person name="Lai Y."/>
            <person name="Liu K."/>
            <person name="Zhang X."/>
            <person name="Zhang X."/>
            <person name="Li K."/>
            <person name="Wang N."/>
            <person name="Shu C."/>
            <person name="Wu Y."/>
            <person name="Wang C."/>
            <person name="Bushley K.E."/>
            <person name="Xiang M."/>
            <person name="Liu X."/>
        </authorList>
    </citation>
    <scope>NUCLEOTIDE SEQUENCE [LARGE SCALE GENOMIC DNA]</scope>
    <source>
        <strain evidence="1 2">3608</strain>
    </source>
</reference>
<gene>
    <name evidence="1" type="ORF">HIM_03615</name>
</gene>
<dbReference type="EMBL" id="KQ030508">
    <property type="protein sequence ID" value="KJZ77294.1"/>
    <property type="molecule type" value="Genomic_DNA"/>
</dbReference>
<evidence type="ECO:0000313" key="2">
    <source>
        <dbReference type="Proteomes" id="UP000054481"/>
    </source>
</evidence>
<evidence type="ECO:0000313" key="1">
    <source>
        <dbReference type="EMBL" id="KJZ77294.1"/>
    </source>
</evidence>
<proteinExistence type="predicted"/>
<keyword evidence="2" id="KW-1185">Reference proteome</keyword>
<dbReference type="OrthoDB" id="7464126at2759"/>
<evidence type="ECO:0008006" key="3">
    <source>
        <dbReference type="Google" id="ProtNLM"/>
    </source>
</evidence>
<accession>A0A0F8A6L6</accession>
<name>A0A0F8A6L6_9HYPO</name>
<protein>
    <recommendedName>
        <fullName evidence="3">NACHT-NTPase and P-loop NTPases N-terminal domain-containing protein</fullName>
    </recommendedName>
</protein>
<organism evidence="1 2">
    <name type="scientific">Hirsutella minnesotensis 3608</name>
    <dbReference type="NCBI Taxonomy" id="1043627"/>
    <lineage>
        <taxon>Eukaryota</taxon>
        <taxon>Fungi</taxon>
        <taxon>Dikarya</taxon>
        <taxon>Ascomycota</taxon>
        <taxon>Pezizomycotina</taxon>
        <taxon>Sordariomycetes</taxon>
        <taxon>Hypocreomycetidae</taxon>
        <taxon>Hypocreales</taxon>
        <taxon>Ophiocordycipitaceae</taxon>
        <taxon>Hirsutella</taxon>
    </lineage>
</organism>
<sequence>MATVGFGAGDFIALPTFALKVYHFCRDAPEDFRDLATQVKALSQIIQDATRIVSTTEIDETCRAQGLWFLKESETLLKEVEEKVAKFKTTNSGRLAKRDYLRSILEDVSSLKSRIQGNSISLTAYLQTVVIPHPIVNESVNDSSP</sequence>